<keyword evidence="1" id="KW-0614">Plasmid</keyword>
<accession>A0A1B2ER32</accession>
<dbReference type="InterPro" id="IPR029058">
    <property type="entry name" value="AB_hydrolase_fold"/>
</dbReference>
<dbReference type="KEGG" id="moc:BB934_29460"/>
<dbReference type="AlphaFoldDB" id="A0A1B2ER32"/>
<reference evidence="1" key="1">
    <citation type="submission" date="2016-07" db="EMBL/GenBank/DDBJ databases">
        <title>Microvirga ossetica sp. nov. a new species of rhizobia isolated from root nodules of the legume species Vicia alpestris Steven originated from North Ossetia region in the Caucasus.</title>
        <authorList>
            <person name="Safronova V.I."/>
            <person name="Kuznetsova I.G."/>
            <person name="Sazanova A.L."/>
            <person name="Belimov A."/>
            <person name="Andronov E."/>
            <person name="Osledkin Y.S."/>
            <person name="Onishchuk O.P."/>
            <person name="Kurchak O.N."/>
            <person name="Shaposhnikov A.I."/>
            <person name="Willems A."/>
            <person name="Tikhonovich I.A."/>
        </authorList>
    </citation>
    <scope>NUCLEOTIDE SEQUENCE [LARGE SCALE GENOMIC DNA]</scope>
    <source>
        <strain evidence="1">V5/3M</strain>
        <plasmid evidence="1">unnamed1</plasmid>
    </source>
</reference>
<organism evidence="1">
    <name type="scientific">Microvirga ossetica</name>
    <dbReference type="NCBI Taxonomy" id="1882682"/>
    <lineage>
        <taxon>Bacteria</taxon>
        <taxon>Pseudomonadati</taxon>
        <taxon>Pseudomonadota</taxon>
        <taxon>Alphaproteobacteria</taxon>
        <taxon>Hyphomicrobiales</taxon>
        <taxon>Methylobacteriaceae</taxon>
        <taxon>Microvirga</taxon>
    </lineage>
</organism>
<gene>
    <name evidence="1" type="ORF">BB934_29460</name>
</gene>
<geneLocation type="plasmid" evidence="1">
    <name>unnamed1</name>
</geneLocation>
<evidence type="ECO:0000313" key="1">
    <source>
        <dbReference type="EMBL" id="ANY82428.1"/>
    </source>
</evidence>
<dbReference type="Gene3D" id="3.40.50.1820">
    <property type="entry name" value="alpha/beta hydrolase"/>
    <property type="match status" value="1"/>
</dbReference>
<dbReference type="SUPFAM" id="SSF53474">
    <property type="entry name" value="alpha/beta-Hydrolases"/>
    <property type="match status" value="1"/>
</dbReference>
<name>A0A1B2ER32_9HYPH</name>
<protein>
    <recommendedName>
        <fullName evidence="2">Alpha/beta hydrolase</fullName>
    </recommendedName>
</protein>
<evidence type="ECO:0008006" key="2">
    <source>
        <dbReference type="Google" id="ProtNLM"/>
    </source>
</evidence>
<proteinExistence type="predicted"/>
<sequence length="140" mass="14844">MAFAAECRIRADVTAAFDAAESAGPYEHVTVIGKSAGTAAMAMIIPDRAGLAGADLVWLTPAFLVSGMPEGMARCQNRSLLVIGTQDPHFNEVHLQAARERGTKVIIMPGLDHGLEKPDDMIGSLEAMASIIGRLASWVR</sequence>
<dbReference type="EMBL" id="CP016617">
    <property type="protein sequence ID" value="ANY82428.1"/>
    <property type="molecule type" value="Genomic_DNA"/>
</dbReference>